<comment type="caution">
    <text evidence="1">The sequence shown here is derived from an EMBL/GenBank/DDBJ whole genome shotgun (WGS) entry which is preliminary data.</text>
</comment>
<organism evidence="1 2">
    <name type="scientific">Hyalomma asiaticum</name>
    <name type="common">Tick</name>
    <dbReference type="NCBI Taxonomy" id="266040"/>
    <lineage>
        <taxon>Eukaryota</taxon>
        <taxon>Metazoa</taxon>
        <taxon>Ecdysozoa</taxon>
        <taxon>Arthropoda</taxon>
        <taxon>Chelicerata</taxon>
        <taxon>Arachnida</taxon>
        <taxon>Acari</taxon>
        <taxon>Parasitiformes</taxon>
        <taxon>Ixodida</taxon>
        <taxon>Ixodoidea</taxon>
        <taxon>Ixodidae</taxon>
        <taxon>Hyalomminae</taxon>
        <taxon>Hyalomma</taxon>
    </lineage>
</organism>
<accession>A0ACB7SLS4</accession>
<dbReference type="EMBL" id="CM023483">
    <property type="protein sequence ID" value="KAH6934991.1"/>
    <property type="molecule type" value="Genomic_DNA"/>
</dbReference>
<gene>
    <name evidence="1" type="ORF">HPB50_002931</name>
</gene>
<keyword evidence="2" id="KW-1185">Reference proteome</keyword>
<proteinExistence type="predicted"/>
<reference evidence="1" key="1">
    <citation type="submission" date="2020-05" db="EMBL/GenBank/DDBJ databases">
        <title>Large-scale comparative analyses of tick genomes elucidate their genetic diversity and vector capacities.</title>
        <authorList>
            <person name="Jia N."/>
            <person name="Wang J."/>
            <person name="Shi W."/>
            <person name="Du L."/>
            <person name="Sun Y."/>
            <person name="Zhan W."/>
            <person name="Jiang J."/>
            <person name="Wang Q."/>
            <person name="Zhang B."/>
            <person name="Ji P."/>
            <person name="Sakyi L.B."/>
            <person name="Cui X."/>
            <person name="Yuan T."/>
            <person name="Jiang B."/>
            <person name="Yang W."/>
            <person name="Lam T.T.-Y."/>
            <person name="Chang Q."/>
            <person name="Ding S."/>
            <person name="Wang X."/>
            <person name="Zhu J."/>
            <person name="Ruan X."/>
            <person name="Zhao L."/>
            <person name="Wei J."/>
            <person name="Que T."/>
            <person name="Du C."/>
            <person name="Cheng J."/>
            <person name="Dai P."/>
            <person name="Han X."/>
            <person name="Huang E."/>
            <person name="Gao Y."/>
            <person name="Liu J."/>
            <person name="Shao H."/>
            <person name="Ye R."/>
            <person name="Li L."/>
            <person name="Wei W."/>
            <person name="Wang X."/>
            <person name="Wang C."/>
            <person name="Yang T."/>
            <person name="Huo Q."/>
            <person name="Li W."/>
            <person name="Guo W."/>
            <person name="Chen H."/>
            <person name="Zhou L."/>
            <person name="Ni X."/>
            <person name="Tian J."/>
            <person name="Zhou Y."/>
            <person name="Sheng Y."/>
            <person name="Liu T."/>
            <person name="Pan Y."/>
            <person name="Xia L."/>
            <person name="Li J."/>
            <person name="Zhao F."/>
            <person name="Cao W."/>
        </authorList>
    </citation>
    <scope>NUCLEOTIDE SEQUENCE</scope>
    <source>
        <strain evidence="1">Hyas-2018</strain>
    </source>
</reference>
<evidence type="ECO:0000313" key="2">
    <source>
        <dbReference type="Proteomes" id="UP000821845"/>
    </source>
</evidence>
<protein>
    <submittedName>
        <fullName evidence="1">Uncharacterized protein</fullName>
    </submittedName>
</protein>
<dbReference type="Proteomes" id="UP000821845">
    <property type="component" value="Chromosome 3"/>
</dbReference>
<name>A0ACB7SLS4_HYAAI</name>
<evidence type="ECO:0000313" key="1">
    <source>
        <dbReference type="EMBL" id="KAH6934991.1"/>
    </source>
</evidence>
<sequence length="265" mass="29793">MPLGNYGEYCTNFEREVDTAECALPAVGTRRADMVDYHADDLPTMRRRSRVDAEWICRRWLEKSVGGILLEFPVESREGMVEDHADGLHLKGLILCKVSADRVCLSEMRVPERYSNNAEGGDSVAAQDFLSDVEANASGVSTYEADTFPVELRKHTLETPLHQWLRLNCDFRTKGGSQQRHAPVDKRSRPTLQFVFPKGYGCGTAVAAWRYLITGVRSEMAAALRFRWERIHRPVTTAAGQRKSPWESDSASRRSRAAPKPPSPP</sequence>